<feature type="transmembrane region" description="Helical" evidence="9">
    <location>
        <begin position="161"/>
        <end position="182"/>
    </location>
</feature>
<comment type="similarity">
    <text evidence="3">Belongs to the CobD/CbiB family.</text>
</comment>
<feature type="transmembrane region" description="Helical" evidence="9">
    <location>
        <begin position="202"/>
        <end position="220"/>
    </location>
</feature>
<dbReference type="PANTHER" id="PTHR34308:SF1">
    <property type="entry name" value="COBALAMIN BIOSYNTHESIS PROTEIN CBIB"/>
    <property type="match status" value="1"/>
</dbReference>
<protein>
    <recommendedName>
        <fullName evidence="12">Cobalamin biosynthesis protein CbiB</fullName>
    </recommendedName>
</protein>
<accession>A0ABQ3L0D7</accession>
<dbReference type="Proteomes" id="UP000659697">
    <property type="component" value="Unassembled WGS sequence"/>
</dbReference>
<comment type="caution">
    <text evidence="10">The sequence shown here is derived from an EMBL/GenBank/DDBJ whole genome shotgun (WGS) entry which is preliminary data.</text>
</comment>
<evidence type="ECO:0000256" key="2">
    <source>
        <dbReference type="ARBA" id="ARBA00004953"/>
    </source>
</evidence>
<proteinExistence type="inferred from homology"/>
<dbReference type="Pfam" id="PF03186">
    <property type="entry name" value="CobD_Cbib"/>
    <property type="match status" value="1"/>
</dbReference>
<keyword evidence="4" id="KW-1003">Cell membrane</keyword>
<feature type="transmembrane region" description="Helical" evidence="9">
    <location>
        <begin position="58"/>
        <end position="75"/>
    </location>
</feature>
<gene>
    <name evidence="10" type="ORF">GCM10010919_26040</name>
</gene>
<keyword evidence="7 9" id="KW-1133">Transmembrane helix</keyword>
<dbReference type="RefSeq" id="WP_189433461.1">
    <property type="nucleotide sequence ID" value="NZ_BNAO01000007.1"/>
</dbReference>
<comment type="subcellular location">
    <subcellularLocation>
        <location evidence="1">Cell membrane</location>
        <topology evidence="1">Multi-pass membrane protein</topology>
    </subcellularLocation>
</comment>
<sequence>MADNFALSVLLLILALLVGRLLPLPLVYHPFSFYAVFCNALALKVHPDVQRPPAQQRLSGVLALILALAIPLTLLACIYLFASWSLLIDAIILIFCANWQPYQMQAVKISQSLQKELTALARVQARLLLLRDTKTLSRMGLVKALLESLCLRFSQQVIATIFWYLLTGAIGLLCYRLCQIASQQWSVKLAKNQYFGIAACRLHQLLCFIPYGLSLSLLYLQSSKQNKAAKRCIEGAPLPKSKQWLLQQLSKTLQVNLGGPAYYQQQQIRRLRLQQQYEPDIGDLKRLLRLQQHQFTLLLLMLASIAGLSFLWQ</sequence>
<feature type="transmembrane region" description="Helical" evidence="9">
    <location>
        <begin position="295"/>
        <end position="312"/>
    </location>
</feature>
<evidence type="ECO:0000256" key="1">
    <source>
        <dbReference type="ARBA" id="ARBA00004651"/>
    </source>
</evidence>
<evidence type="ECO:0000256" key="5">
    <source>
        <dbReference type="ARBA" id="ARBA00022573"/>
    </source>
</evidence>
<evidence type="ECO:0000313" key="10">
    <source>
        <dbReference type="EMBL" id="GHG73330.1"/>
    </source>
</evidence>
<reference evidence="11" key="1">
    <citation type="journal article" date="2019" name="Int. J. Syst. Evol. Microbiol.">
        <title>The Global Catalogue of Microorganisms (GCM) 10K type strain sequencing project: providing services to taxonomists for standard genome sequencing and annotation.</title>
        <authorList>
            <consortium name="The Broad Institute Genomics Platform"/>
            <consortium name="The Broad Institute Genome Sequencing Center for Infectious Disease"/>
            <person name="Wu L."/>
            <person name="Ma J."/>
        </authorList>
    </citation>
    <scope>NUCLEOTIDE SEQUENCE [LARGE SCALE GENOMIC DNA]</scope>
    <source>
        <strain evidence="11">CGMCC 1.7003</strain>
    </source>
</reference>
<evidence type="ECO:0000256" key="4">
    <source>
        <dbReference type="ARBA" id="ARBA00022475"/>
    </source>
</evidence>
<keyword evidence="8 9" id="KW-0472">Membrane</keyword>
<evidence type="ECO:0000256" key="9">
    <source>
        <dbReference type="SAM" id="Phobius"/>
    </source>
</evidence>
<evidence type="ECO:0000256" key="6">
    <source>
        <dbReference type="ARBA" id="ARBA00022692"/>
    </source>
</evidence>
<evidence type="ECO:0000313" key="11">
    <source>
        <dbReference type="Proteomes" id="UP000659697"/>
    </source>
</evidence>
<evidence type="ECO:0000256" key="3">
    <source>
        <dbReference type="ARBA" id="ARBA00006263"/>
    </source>
</evidence>
<evidence type="ECO:0008006" key="12">
    <source>
        <dbReference type="Google" id="ProtNLM"/>
    </source>
</evidence>
<dbReference type="EMBL" id="BNAO01000007">
    <property type="protein sequence ID" value="GHG73330.1"/>
    <property type="molecule type" value="Genomic_DNA"/>
</dbReference>
<organism evidence="10 11">
    <name type="scientific">Alishewanella longhuensis</name>
    <dbReference type="NCBI Taxonomy" id="1091037"/>
    <lineage>
        <taxon>Bacteria</taxon>
        <taxon>Pseudomonadati</taxon>
        <taxon>Pseudomonadota</taxon>
        <taxon>Gammaproteobacteria</taxon>
        <taxon>Alteromonadales</taxon>
        <taxon>Alteromonadaceae</taxon>
        <taxon>Alishewanella</taxon>
    </lineage>
</organism>
<keyword evidence="11" id="KW-1185">Reference proteome</keyword>
<dbReference type="PANTHER" id="PTHR34308">
    <property type="entry name" value="COBALAMIN BIOSYNTHESIS PROTEIN CBIB"/>
    <property type="match status" value="1"/>
</dbReference>
<evidence type="ECO:0000256" key="8">
    <source>
        <dbReference type="ARBA" id="ARBA00023136"/>
    </source>
</evidence>
<keyword evidence="5" id="KW-0169">Cobalamin biosynthesis</keyword>
<evidence type="ECO:0000256" key="7">
    <source>
        <dbReference type="ARBA" id="ARBA00022989"/>
    </source>
</evidence>
<dbReference type="InterPro" id="IPR004485">
    <property type="entry name" value="Cobalamin_biosynth_CobD/CbiB"/>
</dbReference>
<keyword evidence="6 9" id="KW-0812">Transmembrane</keyword>
<name>A0ABQ3L0D7_9ALTE</name>
<comment type="pathway">
    <text evidence="2">Cofactor biosynthesis; adenosylcobalamin biosynthesis.</text>
</comment>